<dbReference type="GO" id="GO:0003700">
    <property type="term" value="F:DNA-binding transcription factor activity"/>
    <property type="evidence" value="ECO:0000318"/>
    <property type="project" value="GO_Central"/>
</dbReference>
<dbReference type="EnsemblPlants" id="Ma05_t01850.1">
    <property type="protein sequence ID" value="Ma05_p01850.1"/>
    <property type="gene ID" value="Ma05_g01850"/>
</dbReference>
<comment type="subcellular location">
    <subcellularLocation>
        <location evidence="1">Nucleus</location>
    </subcellularLocation>
</comment>
<protein>
    <submittedName>
        <fullName evidence="9">(wild Malaysian banana) hypothetical protein</fullName>
    </submittedName>
</protein>
<accession>A0A804IZT8</accession>
<dbReference type="InterPro" id="IPR004827">
    <property type="entry name" value="bZIP"/>
</dbReference>
<name>A0A804IZT8_MUSAM</name>
<dbReference type="FunFam" id="1.20.5.170:FF:000020">
    <property type="entry name" value="BZIP transcription factor"/>
    <property type="match status" value="1"/>
</dbReference>
<dbReference type="Gramene" id="Ma05_t01850.1">
    <property type="protein sequence ID" value="Ma05_p01850.1"/>
    <property type="gene ID" value="Ma05_g01850"/>
</dbReference>
<evidence type="ECO:0000256" key="5">
    <source>
        <dbReference type="ARBA" id="ARBA00023242"/>
    </source>
</evidence>
<keyword evidence="2" id="KW-0805">Transcription regulation</keyword>
<keyword evidence="6" id="KW-0175">Coiled coil</keyword>
<dbReference type="Proteomes" id="UP000012960">
    <property type="component" value="Unplaced"/>
</dbReference>
<feature type="coiled-coil region" evidence="6">
    <location>
        <begin position="90"/>
        <end position="159"/>
    </location>
</feature>
<dbReference type="PROSITE" id="PS50217">
    <property type="entry name" value="BZIP"/>
    <property type="match status" value="1"/>
</dbReference>
<sequence>MKTEDPPCEGQGPTTRRRPTTQMPRPFHRLEVPPNSGAFLPFSHFLLFPALPLAETTMMSVVGPAPSPDGFGKAVSPEELRRLRRTISNRESARRCRLRKQRRLEELRERASVLRSENRDLSDRLGGIASRCLLVHRDNNRLLAEVSALGRRLADLRRVLALRHLRRLAAPLPLAGDYFEQAWA</sequence>
<feature type="region of interest" description="Disordered" evidence="7">
    <location>
        <begin position="1"/>
        <end position="27"/>
    </location>
</feature>
<keyword evidence="4" id="KW-0804">Transcription</keyword>
<dbReference type="SMART" id="SM00338">
    <property type="entry name" value="BRLZ"/>
    <property type="match status" value="1"/>
</dbReference>
<dbReference type="SUPFAM" id="SSF57959">
    <property type="entry name" value="Leucine zipper domain"/>
    <property type="match status" value="1"/>
</dbReference>
<keyword evidence="3" id="KW-0238">DNA-binding</keyword>
<dbReference type="PANTHER" id="PTHR45764:SF21">
    <property type="entry name" value="OS03G0770000 PROTEIN"/>
    <property type="match status" value="1"/>
</dbReference>
<feature type="domain" description="BZIP" evidence="8">
    <location>
        <begin position="79"/>
        <end position="125"/>
    </location>
</feature>
<keyword evidence="5" id="KW-0539">Nucleus</keyword>
<keyword evidence="11" id="KW-1185">Reference proteome</keyword>
<evidence type="ECO:0000259" key="8">
    <source>
        <dbReference type="PROSITE" id="PS50217"/>
    </source>
</evidence>
<evidence type="ECO:0000256" key="7">
    <source>
        <dbReference type="SAM" id="MobiDB-lite"/>
    </source>
</evidence>
<evidence type="ECO:0000256" key="4">
    <source>
        <dbReference type="ARBA" id="ARBA00023163"/>
    </source>
</evidence>
<reference evidence="10" key="2">
    <citation type="submission" date="2021-05" db="UniProtKB">
        <authorList>
            <consortium name="EnsemblPlants"/>
        </authorList>
    </citation>
    <scope>IDENTIFICATION</scope>
    <source>
        <strain evidence="10">subsp. malaccensis</strain>
    </source>
</reference>
<evidence type="ECO:0000256" key="2">
    <source>
        <dbReference type="ARBA" id="ARBA00023015"/>
    </source>
</evidence>
<dbReference type="FunCoup" id="A0A804IZT8">
    <property type="interactions" value="59"/>
</dbReference>
<dbReference type="PROSITE" id="PS00036">
    <property type="entry name" value="BZIP_BASIC"/>
    <property type="match status" value="1"/>
</dbReference>
<dbReference type="EMBL" id="HG996470">
    <property type="protein sequence ID" value="CAG1837236.1"/>
    <property type="molecule type" value="Genomic_DNA"/>
</dbReference>
<evidence type="ECO:0000256" key="1">
    <source>
        <dbReference type="ARBA" id="ARBA00004123"/>
    </source>
</evidence>
<evidence type="ECO:0000256" key="6">
    <source>
        <dbReference type="SAM" id="Coils"/>
    </source>
</evidence>
<dbReference type="InParanoid" id="A0A804IZT8"/>
<organism evidence="10 11">
    <name type="scientific">Musa acuminata subsp. malaccensis</name>
    <name type="common">Wild banana</name>
    <name type="synonym">Musa malaccensis</name>
    <dbReference type="NCBI Taxonomy" id="214687"/>
    <lineage>
        <taxon>Eukaryota</taxon>
        <taxon>Viridiplantae</taxon>
        <taxon>Streptophyta</taxon>
        <taxon>Embryophyta</taxon>
        <taxon>Tracheophyta</taxon>
        <taxon>Spermatophyta</taxon>
        <taxon>Magnoliopsida</taxon>
        <taxon>Liliopsida</taxon>
        <taxon>Zingiberales</taxon>
        <taxon>Musaceae</taxon>
        <taxon>Musa</taxon>
    </lineage>
</organism>
<dbReference type="Pfam" id="PF00170">
    <property type="entry name" value="bZIP_1"/>
    <property type="match status" value="1"/>
</dbReference>
<gene>
    <name evidence="9" type="ORF">GSMUA_254130.1</name>
</gene>
<dbReference type="AlphaFoldDB" id="A0A804IZT8"/>
<dbReference type="GO" id="GO:0005634">
    <property type="term" value="C:nucleus"/>
    <property type="evidence" value="ECO:0000318"/>
    <property type="project" value="GO_Central"/>
</dbReference>
<evidence type="ECO:0000313" key="10">
    <source>
        <dbReference type="EnsemblPlants" id="Ma05_p01850.1"/>
    </source>
</evidence>
<dbReference type="GO" id="GO:0000976">
    <property type="term" value="F:transcription cis-regulatory region binding"/>
    <property type="evidence" value="ECO:0000318"/>
    <property type="project" value="GO_Central"/>
</dbReference>
<dbReference type="InterPro" id="IPR046347">
    <property type="entry name" value="bZIP_sf"/>
</dbReference>
<evidence type="ECO:0000313" key="11">
    <source>
        <dbReference type="Proteomes" id="UP000012960"/>
    </source>
</evidence>
<dbReference type="PANTHER" id="PTHR45764">
    <property type="entry name" value="BZIP TRANSCRIPTION FACTOR 44"/>
    <property type="match status" value="1"/>
</dbReference>
<proteinExistence type="predicted"/>
<dbReference type="Gene3D" id="1.20.5.170">
    <property type="match status" value="1"/>
</dbReference>
<evidence type="ECO:0000313" key="9">
    <source>
        <dbReference type="EMBL" id="CAG1837236.1"/>
    </source>
</evidence>
<evidence type="ECO:0000256" key="3">
    <source>
        <dbReference type="ARBA" id="ARBA00023125"/>
    </source>
</evidence>
<reference evidence="9" key="1">
    <citation type="submission" date="2021-03" db="EMBL/GenBank/DDBJ databases">
        <authorList>
            <consortium name="Genoscope - CEA"/>
            <person name="William W."/>
        </authorList>
    </citation>
    <scope>NUCLEOTIDE SEQUENCE</scope>
    <source>
        <strain evidence="9">Doubled-haploid Pahang</strain>
    </source>
</reference>
<dbReference type="GO" id="GO:0045893">
    <property type="term" value="P:positive regulation of DNA-templated transcription"/>
    <property type="evidence" value="ECO:0000318"/>
    <property type="project" value="GO_Central"/>
</dbReference>